<dbReference type="Proteomes" id="UP000322225">
    <property type="component" value="Chromosome 13"/>
</dbReference>
<gene>
    <name evidence="2" type="ORF">CI109_107073</name>
</gene>
<reference evidence="2" key="1">
    <citation type="submission" date="2017-08" db="EMBL/GenBank/DDBJ databases">
        <authorList>
            <person name="Cuomo C."/>
            <person name="Billmyre B."/>
            <person name="Heitman J."/>
        </authorList>
    </citation>
    <scope>NUCLEOTIDE SEQUENCE</scope>
    <source>
        <strain evidence="2">CBS 12478</strain>
    </source>
</reference>
<protein>
    <submittedName>
        <fullName evidence="2">Uncharacterized protein</fullName>
    </submittedName>
</protein>
<sequence length="120" mass="13505">MAWRSSHLIPNGLSSSFVKGLSGRGLQGELELAWPSLQGILDVCFAHKRRMSHWVEISVIHQEMEPPTREIQWREKLGYERNQWQDEASGEFSNAGSSSRPSVHGSRGSGQQSYGRPRGE</sequence>
<feature type="compositionally biased region" description="Polar residues" evidence="1">
    <location>
        <begin position="91"/>
        <end position="101"/>
    </location>
</feature>
<dbReference type="RefSeq" id="XP_031858140.1">
    <property type="nucleotide sequence ID" value="XM_032007601.1"/>
</dbReference>
<evidence type="ECO:0000313" key="3">
    <source>
        <dbReference type="Proteomes" id="UP000322225"/>
    </source>
</evidence>
<reference evidence="2" key="2">
    <citation type="submission" date="2024-01" db="EMBL/GenBank/DDBJ databases">
        <title>Comparative genomics of Cryptococcus and Kwoniella reveals pathogenesis evolution and contrasting modes of karyotype evolution via chromosome fusion or intercentromeric recombination.</title>
        <authorList>
            <person name="Coelho M.A."/>
            <person name="David-Palma M."/>
            <person name="Shea T."/>
            <person name="Bowers K."/>
            <person name="McGinley-Smith S."/>
            <person name="Mohammad A.W."/>
            <person name="Gnirke A."/>
            <person name="Yurkov A.M."/>
            <person name="Nowrousian M."/>
            <person name="Sun S."/>
            <person name="Cuomo C.A."/>
            <person name="Heitman J."/>
        </authorList>
    </citation>
    <scope>NUCLEOTIDE SEQUENCE</scope>
    <source>
        <strain evidence="2">CBS 12478</strain>
    </source>
</reference>
<feature type="compositionally biased region" description="Low complexity" evidence="1">
    <location>
        <begin position="105"/>
        <end position="120"/>
    </location>
</feature>
<evidence type="ECO:0000256" key="1">
    <source>
        <dbReference type="SAM" id="MobiDB-lite"/>
    </source>
</evidence>
<organism evidence="2 3">
    <name type="scientific">Kwoniella shandongensis</name>
    <dbReference type="NCBI Taxonomy" id="1734106"/>
    <lineage>
        <taxon>Eukaryota</taxon>
        <taxon>Fungi</taxon>
        <taxon>Dikarya</taxon>
        <taxon>Basidiomycota</taxon>
        <taxon>Agaricomycotina</taxon>
        <taxon>Tremellomycetes</taxon>
        <taxon>Tremellales</taxon>
        <taxon>Cryptococcaceae</taxon>
        <taxon>Kwoniella</taxon>
    </lineage>
</organism>
<name>A0A5M6BT71_9TREE</name>
<dbReference type="GeneID" id="43591772"/>
<keyword evidence="3" id="KW-1185">Reference proteome</keyword>
<dbReference type="EMBL" id="CP144063">
    <property type="protein sequence ID" value="WWD22580.1"/>
    <property type="molecule type" value="Genomic_DNA"/>
</dbReference>
<evidence type="ECO:0000313" key="2">
    <source>
        <dbReference type="EMBL" id="WWD22580.1"/>
    </source>
</evidence>
<proteinExistence type="predicted"/>
<dbReference type="KEGG" id="ksn:43591772"/>
<accession>A0A5M6BT71</accession>
<dbReference type="AlphaFoldDB" id="A0A5M6BT71"/>
<feature type="region of interest" description="Disordered" evidence="1">
    <location>
        <begin position="84"/>
        <end position="120"/>
    </location>
</feature>